<dbReference type="PANTHER" id="PTHR11059:SF0">
    <property type="entry name" value="DNA REPAIR PROTEIN RECN"/>
    <property type="match status" value="1"/>
</dbReference>
<keyword evidence="4" id="KW-0547">Nucleotide-binding</keyword>
<evidence type="ECO:0000256" key="1">
    <source>
        <dbReference type="ARBA" id="ARBA00003618"/>
    </source>
</evidence>
<dbReference type="AlphaFoldDB" id="A0A0X8F6T0"/>
<dbReference type="RefSeq" id="WP_060776134.1">
    <property type="nucleotide sequence ID" value="NZ_CP014159.1"/>
</dbReference>
<dbReference type="GO" id="GO:0006310">
    <property type="term" value="P:DNA recombination"/>
    <property type="evidence" value="ECO:0007669"/>
    <property type="project" value="InterPro"/>
</dbReference>
<dbReference type="Pfam" id="PF02463">
    <property type="entry name" value="SMC_N"/>
    <property type="match status" value="1"/>
</dbReference>
<reference evidence="12 13" key="1">
    <citation type="submission" date="2016-01" db="EMBL/GenBank/DDBJ databases">
        <authorList>
            <person name="Oliw E.H."/>
        </authorList>
    </citation>
    <scope>NUCLEOTIDE SEQUENCE [LARGE SCALE GENOMIC DNA]</scope>
    <source>
        <strain evidence="12 13">KA00635</strain>
    </source>
</reference>
<evidence type="ECO:0000259" key="11">
    <source>
        <dbReference type="Pfam" id="PF02463"/>
    </source>
</evidence>
<dbReference type="InterPro" id="IPR027417">
    <property type="entry name" value="P-loop_NTPase"/>
</dbReference>
<evidence type="ECO:0000256" key="5">
    <source>
        <dbReference type="ARBA" id="ARBA00022763"/>
    </source>
</evidence>
<dbReference type="OrthoDB" id="9806954at2"/>
<evidence type="ECO:0000313" key="13">
    <source>
        <dbReference type="Proteomes" id="UP000070422"/>
    </source>
</evidence>
<comment type="caution">
    <text evidence="12">The sequence shown here is derived from an EMBL/GenBank/DDBJ whole genome shotgun (WGS) entry which is preliminary data.</text>
</comment>
<evidence type="ECO:0000313" key="12">
    <source>
        <dbReference type="EMBL" id="KXB36055.1"/>
    </source>
</evidence>
<proteinExistence type="inferred from homology"/>
<dbReference type="EMBL" id="LSCQ01000050">
    <property type="protein sequence ID" value="KXB36055.1"/>
    <property type="molecule type" value="Genomic_DNA"/>
</dbReference>
<gene>
    <name evidence="12" type="ORF">HMPREF3187_01072</name>
</gene>
<dbReference type="FunFam" id="3.40.50.300:FF:000356">
    <property type="entry name" value="DNA repair protein RecN"/>
    <property type="match status" value="1"/>
</dbReference>
<dbReference type="PANTHER" id="PTHR11059">
    <property type="entry name" value="DNA REPAIR PROTEIN RECN"/>
    <property type="match status" value="1"/>
</dbReference>
<protein>
    <recommendedName>
        <fullName evidence="3 9">DNA repair protein RecN</fullName>
    </recommendedName>
    <alternativeName>
        <fullName evidence="8 9">Recombination protein N</fullName>
    </alternativeName>
</protein>
<evidence type="ECO:0000256" key="8">
    <source>
        <dbReference type="ARBA" id="ARBA00033408"/>
    </source>
</evidence>
<evidence type="ECO:0000256" key="9">
    <source>
        <dbReference type="PIRNR" id="PIRNR003128"/>
    </source>
</evidence>
<dbReference type="InterPro" id="IPR004604">
    <property type="entry name" value="DNA_recomb/repair_RecN"/>
</dbReference>
<keyword evidence="7 9" id="KW-0234">DNA repair</keyword>
<sequence>MLQYLRIDHFALIDHVAIDFEEGMTVLTGETGAGKSMIIDAVALLAGGRGSVDFIRKGQESFHLRGLFYLPNPSEDLCAFLDQEGIEWSDHQLMIVRSLDRSGRNTIKVNDCSLTVSSLKKLGHFLIDIHSQNQSQALLNPAYHLSMLDEYAGQALAEALSQYREVFERFSAAKQALAHFNLNEQEIAQRLDLLSFQCKELSAAQLVVGEDEQLKEERDTLRNYQVIATSLHTALEALTRGEDNALDKVSQAQTSLDKIASLSSSFEEFSKEMASIYFGLQELAYSVGERTDDLSYDPDRLDHIENRLAVIEQLKHKYGQTIPEILAYYEKIEEEYHNLQDRDSHKEVLQADYQKAKADITQAARKLHEIRKAAADTLSQAIEEQLRLLYMPHTCFKAHFSAKKTFDRTGADQVEFLIQTNVGEGLKSLAKVASGGELSRVMLAAKATLQASRQTTTVIFDEVDTGVSGRVAQAIAQRLFKIALSAQVLCISHLPQVAAMADQQLHITKTSQEGRTQTQAAYLDAEDRIKAIASMTSGEDLTEAAHLAAKEQVAQSFSYRQERRKEQ</sequence>
<organism evidence="12 13">
    <name type="scientific">Aerococcus christensenii</name>
    <dbReference type="NCBI Taxonomy" id="87541"/>
    <lineage>
        <taxon>Bacteria</taxon>
        <taxon>Bacillati</taxon>
        <taxon>Bacillota</taxon>
        <taxon>Bacilli</taxon>
        <taxon>Lactobacillales</taxon>
        <taxon>Aerococcaceae</taxon>
        <taxon>Aerococcus</taxon>
    </lineage>
</organism>
<evidence type="ECO:0000256" key="4">
    <source>
        <dbReference type="ARBA" id="ARBA00022741"/>
    </source>
</evidence>
<dbReference type="Gene3D" id="3.40.50.300">
    <property type="entry name" value="P-loop containing nucleotide triphosphate hydrolases"/>
    <property type="match status" value="2"/>
</dbReference>
<dbReference type="GO" id="GO:0009432">
    <property type="term" value="P:SOS response"/>
    <property type="evidence" value="ECO:0007669"/>
    <property type="project" value="TreeGrafter"/>
</dbReference>
<evidence type="ECO:0000256" key="2">
    <source>
        <dbReference type="ARBA" id="ARBA00009441"/>
    </source>
</evidence>
<dbReference type="GO" id="GO:0005524">
    <property type="term" value="F:ATP binding"/>
    <property type="evidence" value="ECO:0007669"/>
    <property type="project" value="UniProtKB-KW"/>
</dbReference>
<dbReference type="PATRIC" id="fig|87541.4.peg.1062"/>
<feature type="domain" description="RecF/RecN/SMC N-terminal" evidence="11">
    <location>
        <begin position="2"/>
        <end position="512"/>
    </location>
</feature>
<name>A0A0X8F6T0_9LACT</name>
<dbReference type="Proteomes" id="UP000070422">
    <property type="component" value="Unassembled WGS sequence"/>
</dbReference>
<dbReference type="GO" id="GO:0006281">
    <property type="term" value="P:DNA repair"/>
    <property type="evidence" value="ECO:0007669"/>
    <property type="project" value="UniProtKB-KW"/>
</dbReference>
<keyword evidence="5 9" id="KW-0227">DNA damage</keyword>
<dbReference type="InterPro" id="IPR003395">
    <property type="entry name" value="RecF/RecN/SMC_N"/>
</dbReference>
<accession>A0A0X8F6T0</accession>
<evidence type="ECO:0000256" key="6">
    <source>
        <dbReference type="ARBA" id="ARBA00022840"/>
    </source>
</evidence>
<dbReference type="NCBIfam" id="TIGR00634">
    <property type="entry name" value="recN"/>
    <property type="match status" value="1"/>
</dbReference>
<evidence type="ECO:0000256" key="10">
    <source>
        <dbReference type="SAM" id="Coils"/>
    </source>
</evidence>
<dbReference type="CDD" id="cd03241">
    <property type="entry name" value="ABC_RecN"/>
    <property type="match status" value="2"/>
</dbReference>
<dbReference type="KEGG" id="acg:AWM71_00260"/>
<dbReference type="STRING" id="87541.AWM71_00260"/>
<keyword evidence="10" id="KW-0175">Coiled coil</keyword>
<dbReference type="SUPFAM" id="SSF52540">
    <property type="entry name" value="P-loop containing nucleoside triphosphate hydrolases"/>
    <property type="match status" value="2"/>
</dbReference>
<comment type="similarity">
    <text evidence="2 9">Belongs to the RecN family.</text>
</comment>
<feature type="coiled-coil region" evidence="10">
    <location>
        <begin position="346"/>
        <end position="373"/>
    </location>
</feature>
<dbReference type="FunFam" id="3.40.50.300:FF:000319">
    <property type="entry name" value="DNA repair protein RecN"/>
    <property type="match status" value="1"/>
</dbReference>
<comment type="function">
    <text evidence="1 9">May be involved in recombinational repair of damaged DNA.</text>
</comment>
<dbReference type="GO" id="GO:0043590">
    <property type="term" value="C:bacterial nucleoid"/>
    <property type="evidence" value="ECO:0007669"/>
    <property type="project" value="TreeGrafter"/>
</dbReference>
<dbReference type="PIRSF" id="PIRSF003128">
    <property type="entry name" value="RecN"/>
    <property type="match status" value="1"/>
</dbReference>
<keyword evidence="6" id="KW-0067">ATP-binding</keyword>
<evidence type="ECO:0000256" key="3">
    <source>
        <dbReference type="ARBA" id="ARBA00021315"/>
    </source>
</evidence>
<evidence type="ECO:0000256" key="7">
    <source>
        <dbReference type="ARBA" id="ARBA00023204"/>
    </source>
</evidence>